<dbReference type="InterPro" id="IPR010998">
    <property type="entry name" value="Integrase_recombinase_N"/>
</dbReference>
<keyword evidence="3" id="KW-0229">DNA integration</keyword>
<dbReference type="SUPFAM" id="SSF56349">
    <property type="entry name" value="DNA breaking-rejoining enzymes"/>
    <property type="match status" value="1"/>
</dbReference>
<dbReference type="Pfam" id="PF14659">
    <property type="entry name" value="Phage_int_SAM_3"/>
    <property type="match status" value="1"/>
</dbReference>
<evidence type="ECO:0000256" key="1">
    <source>
        <dbReference type="ARBA" id="ARBA00003283"/>
    </source>
</evidence>
<dbReference type="GO" id="GO:0003677">
    <property type="term" value="F:DNA binding"/>
    <property type="evidence" value="ECO:0007669"/>
    <property type="project" value="UniProtKB-UniRule"/>
</dbReference>
<evidence type="ECO:0000256" key="5">
    <source>
        <dbReference type="ARBA" id="ARBA00023172"/>
    </source>
</evidence>
<dbReference type="PROSITE" id="PS51900">
    <property type="entry name" value="CB"/>
    <property type="match status" value="1"/>
</dbReference>
<evidence type="ECO:0000259" key="8">
    <source>
        <dbReference type="PROSITE" id="PS51898"/>
    </source>
</evidence>
<dbReference type="AlphaFoldDB" id="A0A930DLJ1"/>
<organism evidence="10 11">
    <name type="scientific">Oribacterium sinus</name>
    <dbReference type="NCBI Taxonomy" id="237576"/>
    <lineage>
        <taxon>Bacteria</taxon>
        <taxon>Bacillati</taxon>
        <taxon>Bacillota</taxon>
        <taxon>Clostridia</taxon>
        <taxon>Lachnospirales</taxon>
        <taxon>Lachnospiraceae</taxon>
        <taxon>Oribacterium</taxon>
    </lineage>
</organism>
<dbReference type="EMBL" id="JABZRA010000086">
    <property type="protein sequence ID" value="MBF1273065.1"/>
    <property type="molecule type" value="Genomic_DNA"/>
</dbReference>
<dbReference type="InterPro" id="IPR004107">
    <property type="entry name" value="Integrase_SAM-like_N"/>
</dbReference>
<dbReference type="GO" id="GO:0006310">
    <property type="term" value="P:DNA recombination"/>
    <property type="evidence" value="ECO:0007669"/>
    <property type="project" value="UniProtKB-KW"/>
</dbReference>
<dbReference type="InterPro" id="IPR011010">
    <property type="entry name" value="DNA_brk_join_enz"/>
</dbReference>
<evidence type="ECO:0000256" key="4">
    <source>
        <dbReference type="ARBA" id="ARBA00023125"/>
    </source>
</evidence>
<dbReference type="InterPro" id="IPR044068">
    <property type="entry name" value="CB"/>
</dbReference>
<feature type="domain" description="Tyr recombinase" evidence="8">
    <location>
        <begin position="166"/>
        <end position="345"/>
    </location>
</feature>
<feature type="compositionally biased region" description="Basic and acidic residues" evidence="7">
    <location>
        <begin position="117"/>
        <end position="130"/>
    </location>
</feature>
<dbReference type="InterPro" id="IPR013762">
    <property type="entry name" value="Integrase-like_cat_sf"/>
</dbReference>
<keyword evidence="5" id="KW-0233">DNA recombination</keyword>
<accession>A0A930DLJ1</accession>
<evidence type="ECO:0000313" key="11">
    <source>
        <dbReference type="Proteomes" id="UP000775770"/>
    </source>
</evidence>
<dbReference type="PANTHER" id="PTHR30349">
    <property type="entry name" value="PHAGE INTEGRASE-RELATED"/>
    <property type="match status" value="1"/>
</dbReference>
<dbReference type="CDD" id="cd01189">
    <property type="entry name" value="INT_ICEBs1_C_like"/>
    <property type="match status" value="1"/>
</dbReference>
<name>A0A930DLJ1_9FIRM</name>
<dbReference type="PROSITE" id="PS51898">
    <property type="entry name" value="TYR_RECOMBINASE"/>
    <property type="match status" value="1"/>
</dbReference>
<evidence type="ECO:0000256" key="2">
    <source>
        <dbReference type="ARBA" id="ARBA00008857"/>
    </source>
</evidence>
<protein>
    <submittedName>
        <fullName evidence="10">Site-specific integrase</fullName>
    </submittedName>
</protein>
<proteinExistence type="inferred from homology"/>
<feature type="domain" description="Core-binding (CB)" evidence="9">
    <location>
        <begin position="58"/>
        <end position="153"/>
    </location>
</feature>
<evidence type="ECO:0000259" key="9">
    <source>
        <dbReference type="PROSITE" id="PS51900"/>
    </source>
</evidence>
<dbReference type="InterPro" id="IPR050090">
    <property type="entry name" value="Tyrosine_recombinase_XerCD"/>
</dbReference>
<dbReference type="Proteomes" id="UP000775770">
    <property type="component" value="Unassembled WGS sequence"/>
</dbReference>
<comment type="caution">
    <text evidence="10">The sequence shown here is derived from an EMBL/GenBank/DDBJ whole genome shotgun (WGS) entry which is preliminary data.</text>
</comment>
<evidence type="ECO:0000256" key="6">
    <source>
        <dbReference type="PROSITE-ProRule" id="PRU01248"/>
    </source>
</evidence>
<sequence length="359" mass="41214">MNKLPKGVDQLPSGKYRIRKMINGKRQSLLFDEPPTQRDVLLATNELLNEVPGATLKGTFLDYAEKYIKAKENVLSASTIRGYRATLKSIPSHFTSLPIKDITQYTLTALVNDMVRSERPVSPKRPDSPKRPVSPKTIYNRHGLIVSVMHEFRPDFVIRTKLPRKVQKDIYTPGDEEVSRLFAYLDDSPTLKKYWVPLYLASLGLRRSEIGALTIKDLSEDNILTVSKAKVQGSDNKWVIQNFTKTERSNRKIPLPKELADRIREQGCIYEGFLGKMYDNMRIVEKRIGLPHFGIHRLRSFFASKAHSLGLHDSIILKLGGWKSDYIMKGIYRKALKEDLQEESKVFLDHMTNRVVNKE</sequence>
<feature type="region of interest" description="Disordered" evidence="7">
    <location>
        <begin position="117"/>
        <end position="136"/>
    </location>
</feature>
<comment type="function">
    <text evidence="1">Site-specific tyrosine recombinase, which acts by catalyzing the cutting and rejoining of the recombining DNA molecules.</text>
</comment>
<comment type="similarity">
    <text evidence="2">Belongs to the 'phage' integrase family.</text>
</comment>
<gene>
    <name evidence="10" type="ORF">HXM90_06565</name>
</gene>
<dbReference type="GO" id="GO:0015074">
    <property type="term" value="P:DNA integration"/>
    <property type="evidence" value="ECO:0007669"/>
    <property type="project" value="UniProtKB-KW"/>
</dbReference>
<evidence type="ECO:0000256" key="3">
    <source>
        <dbReference type="ARBA" id="ARBA00022908"/>
    </source>
</evidence>
<dbReference type="Gene3D" id="1.10.443.10">
    <property type="entry name" value="Intergrase catalytic core"/>
    <property type="match status" value="1"/>
</dbReference>
<evidence type="ECO:0000256" key="7">
    <source>
        <dbReference type="SAM" id="MobiDB-lite"/>
    </source>
</evidence>
<reference evidence="10" key="1">
    <citation type="submission" date="2020-04" db="EMBL/GenBank/DDBJ databases">
        <title>Deep metagenomics examines the oral microbiome during advanced dental caries in children, revealing novel taxa and co-occurrences with host molecules.</title>
        <authorList>
            <person name="Baker J.L."/>
            <person name="Morton J.T."/>
            <person name="Dinis M."/>
            <person name="Alvarez R."/>
            <person name="Tran N.C."/>
            <person name="Knight R."/>
            <person name="Edlund A."/>
        </authorList>
    </citation>
    <scope>NUCLEOTIDE SEQUENCE</scope>
    <source>
        <strain evidence="10">JCVI_38_bin.19</strain>
    </source>
</reference>
<keyword evidence="4 6" id="KW-0238">DNA-binding</keyword>
<evidence type="ECO:0000313" key="10">
    <source>
        <dbReference type="EMBL" id="MBF1273065.1"/>
    </source>
</evidence>
<dbReference type="Gene3D" id="1.10.150.130">
    <property type="match status" value="1"/>
</dbReference>
<dbReference type="RefSeq" id="WP_304072026.1">
    <property type="nucleotide sequence ID" value="NZ_JABZRA010000086.1"/>
</dbReference>
<dbReference type="PANTHER" id="PTHR30349:SF41">
    <property type="entry name" value="INTEGRASE_RECOMBINASE PROTEIN MJ0367-RELATED"/>
    <property type="match status" value="1"/>
</dbReference>
<dbReference type="InterPro" id="IPR002104">
    <property type="entry name" value="Integrase_catalytic"/>
</dbReference>